<keyword evidence="3" id="KW-1185">Reference proteome</keyword>
<evidence type="ECO:0000313" key="3">
    <source>
        <dbReference type="Proteomes" id="UP000655420"/>
    </source>
</evidence>
<organism evidence="2 3">
    <name type="scientific">Thermohalobaculum xanthum</name>
    <dbReference type="NCBI Taxonomy" id="2753746"/>
    <lineage>
        <taxon>Bacteria</taxon>
        <taxon>Pseudomonadati</taxon>
        <taxon>Pseudomonadota</taxon>
        <taxon>Alphaproteobacteria</taxon>
        <taxon>Rhodobacterales</taxon>
        <taxon>Paracoccaceae</taxon>
        <taxon>Thermohalobaculum</taxon>
    </lineage>
</organism>
<protein>
    <submittedName>
        <fullName evidence="2">Uncharacterized protein</fullName>
    </submittedName>
</protein>
<dbReference type="EMBL" id="JAEHHL010000003">
    <property type="protein sequence ID" value="MBK0399025.1"/>
    <property type="molecule type" value="Genomic_DNA"/>
</dbReference>
<dbReference type="RefSeq" id="WP_200608891.1">
    <property type="nucleotide sequence ID" value="NZ_JAEHHL010000003.1"/>
</dbReference>
<proteinExistence type="predicted"/>
<gene>
    <name evidence="2" type="ORF">H0I76_07475</name>
</gene>
<sequence>MRQIGTLSLLAGLAISLPAGAQTVDFMLEECSGLAKQYFSEPGARTEMRYNGQRVDGTHTVGGGIFLEARKAYVACAWPKGDYTISEFFVDGENKTAFFTGGGTGSAASEPGTATEQVRFAQGASGTELSRSLTPGSSIRFVLGAREGQDLRVSVVQRNGPRTDFQIFNPDGTFLLDLIPADREYRGQLWQSGDHVVEVVNRGGSTADFTISIGIH</sequence>
<feature type="signal peptide" evidence="1">
    <location>
        <begin position="1"/>
        <end position="21"/>
    </location>
</feature>
<comment type="caution">
    <text evidence="2">The sequence shown here is derived from an EMBL/GenBank/DDBJ whole genome shotgun (WGS) entry which is preliminary data.</text>
</comment>
<dbReference type="Proteomes" id="UP000655420">
    <property type="component" value="Unassembled WGS sequence"/>
</dbReference>
<evidence type="ECO:0000256" key="1">
    <source>
        <dbReference type="SAM" id="SignalP"/>
    </source>
</evidence>
<evidence type="ECO:0000313" key="2">
    <source>
        <dbReference type="EMBL" id="MBK0399025.1"/>
    </source>
</evidence>
<reference evidence="2" key="1">
    <citation type="submission" date="2020-12" db="EMBL/GenBank/DDBJ databases">
        <title>Bacterial taxonomy.</title>
        <authorList>
            <person name="Pan X."/>
        </authorList>
    </citation>
    <scope>NUCLEOTIDE SEQUENCE</scope>
    <source>
        <strain evidence="2">M0105</strain>
    </source>
</reference>
<feature type="chain" id="PRO_5035148459" evidence="1">
    <location>
        <begin position="22"/>
        <end position="216"/>
    </location>
</feature>
<accession>A0A8J7M6E3</accession>
<dbReference type="AlphaFoldDB" id="A0A8J7M6E3"/>
<name>A0A8J7M6E3_9RHOB</name>
<keyword evidence="1" id="KW-0732">Signal</keyword>
<dbReference type="Gene3D" id="2.60.120.380">
    <property type="match status" value="1"/>
</dbReference>